<evidence type="ECO:0000256" key="1">
    <source>
        <dbReference type="ARBA" id="ARBA00004651"/>
    </source>
</evidence>
<evidence type="ECO:0000259" key="8">
    <source>
        <dbReference type="PROSITE" id="PS50928"/>
    </source>
</evidence>
<protein>
    <recommendedName>
        <fullName evidence="8">ABC transmembrane type-1 domain-containing protein</fullName>
    </recommendedName>
</protein>
<keyword evidence="10" id="KW-1185">Reference proteome</keyword>
<dbReference type="AlphaFoldDB" id="A0A1Y1S0M5"/>
<gene>
    <name evidence="9" type="ORF">B4O97_04565</name>
</gene>
<evidence type="ECO:0000256" key="7">
    <source>
        <dbReference type="RuleBase" id="RU363032"/>
    </source>
</evidence>
<evidence type="ECO:0000256" key="5">
    <source>
        <dbReference type="ARBA" id="ARBA00022989"/>
    </source>
</evidence>
<evidence type="ECO:0000256" key="2">
    <source>
        <dbReference type="ARBA" id="ARBA00022448"/>
    </source>
</evidence>
<dbReference type="GO" id="GO:0055085">
    <property type="term" value="P:transmembrane transport"/>
    <property type="evidence" value="ECO:0007669"/>
    <property type="project" value="InterPro"/>
</dbReference>
<comment type="similarity">
    <text evidence="7">Belongs to the binding-protein-dependent transport system permease family.</text>
</comment>
<dbReference type="RefSeq" id="WP_083048751.1">
    <property type="nucleotide sequence ID" value="NZ_CAXXQO010000003.1"/>
</dbReference>
<dbReference type="InterPro" id="IPR000515">
    <property type="entry name" value="MetI-like"/>
</dbReference>
<feature type="transmembrane region" description="Helical" evidence="7">
    <location>
        <begin position="175"/>
        <end position="200"/>
    </location>
</feature>
<dbReference type="Proteomes" id="UP000192343">
    <property type="component" value="Unassembled WGS sequence"/>
</dbReference>
<feature type="transmembrane region" description="Helical" evidence="7">
    <location>
        <begin position="54"/>
        <end position="76"/>
    </location>
</feature>
<dbReference type="SUPFAM" id="SSF161098">
    <property type="entry name" value="MetI-like"/>
    <property type="match status" value="1"/>
</dbReference>
<name>A0A1Y1S0M5_9SPIO</name>
<comment type="caution">
    <text evidence="9">The sequence shown here is derived from an EMBL/GenBank/DDBJ whole genome shotgun (WGS) entry which is preliminary data.</text>
</comment>
<dbReference type="EMBL" id="MWQY01000004">
    <property type="protein sequence ID" value="ORC36902.1"/>
    <property type="molecule type" value="Genomic_DNA"/>
</dbReference>
<proteinExistence type="inferred from homology"/>
<dbReference type="PANTHER" id="PTHR30151:SF0">
    <property type="entry name" value="ABC TRANSPORTER PERMEASE PROTEIN MJ0413-RELATED"/>
    <property type="match status" value="1"/>
</dbReference>
<dbReference type="PANTHER" id="PTHR30151">
    <property type="entry name" value="ALKANE SULFONATE ABC TRANSPORTER-RELATED, MEMBRANE SUBUNIT"/>
    <property type="match status" value="1"/>
</dbReference>
<dbReference type="GO" id="GO:0005886">
    <property type="term" value="C:plasma membrane"/>
    <property type="evidence" value="ECO:0007669"/>
    <property type="project" value="UniProtKB-SubCell"/>
</dbReference>
<evidence type="ECO:0000313" key="9">
    <source>
        <dbReference type="EMBL" id="ORC36902.1"/>
    </source>
</evidence>
<keyword evidence="3" id="KW-1003">Cell membrane</keyword>
<dbReference type="STRING" id="1963862.B4O97_04565"/>
<reference evidence="9 10" key="1">
    <citation type="submission" date="2017-03" db="EMBL/GenBank/DDBJ databases">
        <title>Draft Genome sequence of Marispirochaeta sp. strain JC444.</title>
        <authorList>
            <person name="Shivani Y."/>
            <person name="Subhash Y."/>
            <person name="Sasikala C."/>
            <person name="Ramana C."/>
        </authorList>
    </citation>
    <scope>NUCLEOTIDE SEQUENCE [LARGE SCALE GENOMIC DNA]</scope>
    <source>
        <strain evidence="9 10">JC444</strain>
    </source>
</reference>
<dbReference type="OrthoDB" id="9804353at2"/>
<feature type="transmembrane region" description="Helical" evidence="7">
    <location>
        <begin position="88"/>
        <end position="107"/>
    </location>
</feature>
<evidence type="ECO:0000256" key="6">
    <source>
        <dbReference type="ARBA" id="ARBA00023136"/>
    </source>
</evidence>
<feature type="domain" description="ABC transmembrane type-1" evidence="8">
    <location>
        <begin position="50"/>
        <end position="234"/>
    </location>
</feature>
<sequence>MKRTAFAVVFLFALWWIASFLVARPFLPSPVSVGREMFTEIVRGELMLHLGSSLFRVLAALAAAFVPALVLGILSGTVGAADSVVSPVVYVLFPVPKIALLPIILLFLGLGDLSKIFLVALIVFFQFYLEIRDGTAGINRHYFDSLYTLGGSRRDLLVHVILPALLPRIFSSLRLTLGTAFAVLFLAETFATQTGIGWYIMDSWSRISYTRMYAGIMALSLAGLLFFAVLDLLQRLFCRWYA</sequence>
<evidence type="ECO:0000256" key="3">
    <source>
        <dbReference type="ARBA" id="ARBA00022475"/>
    </source>
</evidence>
<dbReference type="InterPro" id="IPR035906">
    <property type="entry name" value="MetI-like_sf"/>
</dbReference>
<comment type="subcellular location">
    <subcellularLocation>
        <location evidence="1 7">Cell membrane</location>
        <topology evidence="1 7">Multi-pass membrane protein</topology>
    </subcellularLocation>
</comment>
<evidence type="ECO:0000313" key="10">
    <source>
        <dbReference type="Proteomes" id="UP000192343"/>
    </source>
</evidence>
<evidence type="ECO:0000256" key="4">
    <source>
        <dbReference type="ARBA" id="ARBA00022692"/>
    </source>
</evidence>
<dbReference type="PROSITE" id="PS50928">
    <property type="entry name" value="ABC_TM1"/>
    <property type="match status" value="1"/>
</dbReference>
<keyword evidence="2 7" id="KW-0813">Transport</keyword>
<accession>A0A1Y1S0M5</accession>
<dbReference type="Pfam" id="PF00528">
    <property type="entry name" value="BPD_transp_1"/>
    <property type="match status" value="1"/>
</dbReference>
<keyword evidence="4 7" id="KW-0812">Transmembrane</keyword>
<keyword evidence="6 7" id="KW-0472">Membrane</keyword>
<keyword evidence="5 7" id="KW-1133">Transmembrane helix</keyword>
<organism evidence="9 10">
    <name type="scientific">Marispirochaeta aestuarii</name>
    <dbReference type="NCBI Taxonomy" id="1963862"/>
    <lineage>
        <taxon>Bacteria</taxon>
        <taxon>Pseudomonadati</taxon>
        <taxon>Spirochaetota</taxon>
        <taxon>Spirochaetia</taxon>
        <taxon>Spirochaetales</taxon>
        <taxon>Spirochaetaceae</taxon>
        <taxon>Marispirochaeta</taxon>
    </lineage>
</organism>
<dbReference type="Gene3D" id="1.10.3720.10">
    <property type="entry name" value="MetI-like"/>
    <property type="match status" value="1"/>
</dbReference>
<feature type="transmembrane region" description="Helical" evidence="7">
    <location>
        <begin position="212"/>
        <end position="233"/>
    </location>
</feature>